<organism evidence="2 3">
    <name type="scientific">Ruthenibacterium intestinale</name>
    <dbReference type="NCBI Taxonomy" id="3133163"/>
    <lineage>
        <taxon>Bacteria</taxon>
        <taxon>Bacillati</taxon>
        <taxon>Bacillota</taxon>
        <taxon>Clostridia</taxon>
        <taxon>Eubacteriales</taxon>
        <taxon>Oscillospiraceae</taxon>
        <taxon>Ruthenibacterium</taxon>
    </lineage>
</organism>
<keyword evidence="3" id="KW-1185">Reference proteome</keyword>
<accession>A0ABV1GGT9</accession>
<evidence type="ECO:0000256" key="1">
    <source>
        <dbReference type="SAM" id="Coils"/>
    </source>
</evidence>
<comment type="caution">
    <text evidence="2">The sequence shown here is derived from an EMBL/GenBank/DDBJ whole genome shotgun (WGS) entry which is preliminary data.</text>
</comment>
<dbReference type="Proteomes" id="UP001477672">
    <property type="component" value="Unassembled WGS sequence"/>
</dbReference>
<feature type="coiled-coil region" evidence="1">
    <location>
        <begin position="26"/>
        <end position="56"/>
    </location>
</feature>
<protein>
    <submittedName>
        <fullName evidence="2">Uncharacterized protein</fullName>
    </submittedName>
</protein>
<proteinExistence type="predicted"/>
<dbReference type="EMBL" id="JBBMFA010000101">
    <property type="protein sequence ID" value="MEQ2521064.1"/>
    <property type="molecule type" value="Genomic_DNA"/>
</dbReference>
<sequence>MGFYDAFKDALSVAQKADNVELYRQLLDLCAQALDLQEENAQLKGENAELRKAKDLEARIVRHKQPFISLNDDEQHLPYCALCWAKENKLYQMKILQDRGYTSVYCKNCGNKCEYEK</sequence>
<evidence type="ECO:0000313" key="2">
    <source>
        <dbReference type="EMBL" id="MEQ2521064.1"/>
    </source>
</evidence>
<reference evidence="2 3" key="1">
    <citation type="submission" date="2024-03" db="EMBL/GenBank/DDBJ databases">
        <title>Human intestinal bacterial collection.</title>
        <authorList>
            <person name="Pauvert C."/>
            <person name="Hitch T.C.A."/>
            <person name="Clavel T."/>
        </authorList>
    </citation>
    <scope>NUCLEOTIDE SEQUENCE [LARGE SCALE GENOMIC DNA]</scope>
    <source>
        <strain evidence="2 3">CLA-JM-H11</strain>
    </source>
</reference>
<evidence type="ECO:0000313" key="3">
    <source>
        <dbReference type="Proteomes" id="UP001477672"/>
    </source>
</evidence>
<dbReference type="RefSeq" id="WP_349216605.1">
    <property type="nucleotide sequence ID" value="NZ_JBBMFA010000101.1"/>
</dbReference>
<gene>
    <name evidence="2" type="ORF">WMO24_11590</name>
</gene>
<keyword evidence="1" id="KW-0175">Coiled coil</keyword>
<name>A0ABV1GGT9_9FIRM</name>